<dbReference type="PANTHER" id="PTHR42813">
    <property type="entry name" value="ZINC-TYPE ALCOHOL DEHYDROGENASE-LIKE"/>
    <property type="match status" value="1"/>
</dbReference>
<proteinExistence type="inferred from homology"/>
<dbReference type="Pfam" id="PF00107">
    <property type="entry name" value="ADH_zinc_N"/>
    <property type="match status" value="1"/>
</dbReference>
<dbReference type="InterPro" id="IPR011032">
    <property type="entry name" value="GroES-like_sf"/>
</dbReference>
<dbReference type="EMBL" id="CAHR02000016">
    <property type="protein sequence ID" value="CCG80822.1"/>
    <property type="molecule type" value="Genomic_DNA"/>
</dbReference>
<gene>
    <name evidence="7" type="ORF">TAPDE_000459</name>
</gene>
<dbReference type="SUPFAM" id="SSF50129">
    <property type="entry name" value="GroES-like"/>
    <property type="match status" value="1"/>
</dbReference>
<reference evidence="7 8" key="1">
    <citation type="journal article" date="2013" name="MBio">
        <title>Genome sequencing of the plant pathogen Taphrina deformans, the causal agent of peach leaf curl.</title>
        <authorList>
            <person name="Cisse O.H."/>
            <person name="Almeida J.M.G.C.F."/>
            <person name="Fonseca A."/>
            <person name="Kumar A.A."/>
            <person name="Salojaervi J."/>
            <person name="Overmyer K."/>
            <person name="Hauser P.M."/>
            <person name="Pagni M."/>
        </authorList>
    </citation>
    <scope>NUCLEOTIDE SEQUENCE [LARGE SCALE GENOMIC DNA]</scope>
    <source>
        <strain evidence="8">PYCC 5710 / ATCC 11124 / CBS 356.35 / IMI 108563 / JCM 9778 / NBRC 8474</strain>
    </source>
</reference>
<dbReference type="VEuPathDB" id="FungiDB:TAPDE_000459"/>
<dbReference type="Pfam" id="PF08240">
    <property type="entry name" value="ADH_N"/>
    <property type="match status" value="1"/>
</dbReference>
<dbReference type="InterPro" id="IPR020843">
    <property type="entry name" value="ER"/>
</dbReference>
<name>R4X6M3_TAPDE</name>
<dbReference type="AlphaFoldDB" id="R4X6M3"/>
<keyword evidence="3 5" id="KW-0862">Zinc</keyword>
<dbReference type="CDD" id="cd08284">
    <property type="entry name" value="FDH_like_2"/>
    <property type="match status" value="1"/>
</dbReference>
<evidence type="ECO:0000259" key="6">
    <source>
        <dbReference type="SMART" id="SM00829"/>
    </source>
</evidence>
<evidence type="ECO:0000256" key="4">
    <source>
        <dbReference type="ARBA" id="ARBA00023002"/>
    </source>
</evidence>
<dbReference type="Gene3D" id="3.90.180.10">
    <property type="entry name" value="Medium-chain alcohol dehydrogenases, catalytic domain"/>
    <property type="match status" value="1"/>
</dbReference>
<dbReference type="InterPro" id="IPR002328">
    <property type="entry name" value="ADH_Zn_CS"/>
</dbReference>
<evidence type="ECO:0000313" key="7">
    <source>
        <dbReference type="EMBL" id="CCG80822.1"/>
    </source>
</evidence>
<dbReference type="eggNOG" id="KOG0024">
    <property type="taxonomic scope" value="Eukaryota"/>
</dbReference>
<dbReference type="PANTHER" id="PTHR42813:SF2">
    <property type="entry name" value="DEHYDROGENASE, ZINC-CONTAINING, PUTATIVE (AFU_ORTHOLOGUE AFUA_2G02810)-RELATED"/>
    <property type="match status" value="1"/>
</dbReference>
<organism evidence="7 8">
    <name type="scientific">Taphrina deformans (strain PYCC 5710 / ATCC 11124 / CBS 356.35 / IMI 108563 / JCM 9778 / NBRC 8474)</name>
    <name type="common">Peach leaf curl fungus</name>
    <name type="synonym">Lalaria deformans</name>
    <dbReference type="NCBI Taxonomy" id="1097556"/>
    <lineage>
        <taxon>Eukaryota</taxon>
        <taxon>Fungi</taxon>
        <taxon>Dikarya</taxon>
        <taxon>Ascomycota</taxon>
        <taxon>Taphrinomycotina</taxon>
        <taxon>Taphrinomycetes</taxon>
        <taxon>Taphrinales</taxon>
        <taxon>Taphrinaceae</taxon>
        <taxon>Taphrina</taxon>
    </lineage>
</organism>
<evidence type="ECO:0000256" key="5">
    <source>
        <dbReference type="RuleBase" id="RU361277"/>
    </source>
</evidence>
<comment type="cofactor">
    <cofactor evidence="1 5">
        <name>Zn(2+)</name>
        <dbReference type="ChEBI" id="CHEBI:29105"/>
    </cofactor>
</comment>
<dbReference type="OrthoDB" id="442947at2759"/>
<dbReference type="SUPFAM" id="SSF51735">
    <property type="entry name" value="NAD(P)-binding Rossmann-fold domains"/>
    <property type="match status" value="1"/>
</dbReference>
<dbReference type="InterPro" id="IPR013154">
    <property type="entry name" value="ADH-like_N"/>
</dbReference>
<comment type="similarity">
    <text evidence="5">Belongs to the zinc-containing alcohol dehydrogenase family.</text>
</comment>
<keyword evidence="8" id="KW-1185">Reference proteome</keyword>
<dbReference type="STRING" id="1097556.R4X6M3"/>
<dbReference type="GO" id="GO:0008270">
    <property type="term" value="F:zinc ion binding"/>
    <property type="evidence" value="ECO:0007669"/>
    <property type="project" value="InterPro"/>
</dbReference>
<dbReference type="Proteomes" id="UP000013776">
    <property type="component" value="Unassembled WGS sequence"/>
</dbReference>
<evidence type="ECO:0000256" key="2">
    <source>
        <dbReference type="ARBA" id="ARBA00022723"/>
    </source>
</evidence>
<sequence>MMKAAVLIASGKIEVQDKPIPKASPDSAVVKVLETALCGSDLHYYRGHIDVGKGFTMGHEFTGIITEIGSEVTGFKVGDKVVSPFTVCCMQCYYCKVGLTCRCEKSRVYGSPALEGAQAEYVDVPLADTTLFKAPDDVEDETLILMADIFPTGYYAASNALKMMSPAEKEEVTVVVIGCGPVGFCAITSAKHFKPKRLFAIDSVPERLERAEKVHGATALHLDEDPKAAIMKATDGRGADVVLEIVGHADALRLAFDVLRPGGFIHSVGMHHSPLPIGGYEAYGKNVRMQFGRCPVRHLFKEALEVLQEHKEDFKGFVSHRMPLTDAPKAYDLFEARKVQKVVFTV</sequence>
<evidence type="ECO:0000313" key="8">
    <source>
        <dbReference type="Proteomes" id="UP000013776"/>
    </source>
</evidence>
<feature type="domain" description="Enoyl reductase (ER)" evidence="6">
    <location>
        <begin position="11"/>
        <end position="344"/>
    </location>
</feature>
<comment type="caution">
    <text evidence="7">The sequence shown here is derived from an EMBL/GenBank/DDBJ whole genome shotgun (WGS) entry which is preliminary data.</text>
</comment>
<keyword evidence="4" id="KW-0560">Oxidoreductase</keyword>
<dbReference type="InterPro" id="IPR036291">
    <property type="entry name" value="NAD(P)-bd_dom_sf"/>
</dbReference>
<dbReference type="Gene3D" id="3.40.50.720">
    <property type="entry name" value="NAD(P)-binding Rossmann-like Domain"/>
    <property type="match status" value="1"/>
</dbReference>
<dbReference type="SMART" id="SM00829">
    <property type="entry name" value="PKS_ER"/>
    <property type="match status" value="1"/>
</dbReference>
<keyword evidence="2 5" id="KW-0479">Metal-binding</keyword>
<dbReference type="InterPro" id="IPR013149">
    <property type="entry name" value="ADH-like_C"/>
</dbReference>
<evidence type="ECO:0000256" key="3">
    <source>
        <dbReference type="ARBA" id="ARBA00022833"/>
    </source>
</evidence>
<protein>
    <submittedName>
        <fullName evidence="7">Alcohol dehydrogenase</fullName>
    </submittedName>
</protein>
<dbReference type="GO" id="GO:0016491">
    <property type="term" value="F:oxidoreductase activity"/>
    <property type="evidence" value="ECO:0007669"/>
    <property type="project" value="UniProtKB-KW"/>
</dbReference>
<dbReference type="PROSITE" id="PS00059">
    <property type="entry name" value="ADH_ZINC"/>
    <property type="match status" value="1"/>
</dbReference>
<evidence type="ECO:0000256" key="1">
    <source>
        <dbReference type="ARBA" id="ARBA00001947"/>
    </source>
</evidence>
<accession>R4X6M3</accession>